<dbReference type="Pfam" id="PF01966">
    <property type="entry name" value="HD"/>
    <property type="match status" value="1"/>
</dbReference>
<dbReference type="HOGENOM" id="CLU_1335392_0_0_12"/>
<dbReference type="Proteomes" id="UP000011705">
    <property type="component" value="Chromosome"/>
</dbReference>
<dbReference type="InterPro" id="IPR006675">
    <property type="entry name" value="HDIG_dom"/>
</dbReference>
<gene>
    <name evidence="2" type="ORF">HMPREF9726_00089</name>
</gene>
<dbReference type="InterPro" id="IPR006674">
    <property type="entry name" value="HD_domain"/>
</dbReference>
<dbReference type="EMBL" id="AGDV01000001">
    <property type="protein sequence ID" value="EMB35897.1"/>
    <property type="molecule type" value="Genomic_DNA"/>
</dbReference>
<evidence type="ECO:0000313" key="2">
    <source>
        <dbReference type="EMBL" id="EMB35897.1"/>
    </source>
</evidence>
<organism evidence="2">
    <name type="scientific">Treponema denticola H-22</name>
    <dbReference type="NCBI Taxonomy" id="999432"/>
    <lineage>
        <taxon>Bacteria</taxon>
        <taxon>Pseudomonadati</taxon>
        <taxon>Spirochaetota</taxon>
        <taxon>Spirochaetia</taxon>
        <taxon>Spirochaetales</taxon>
        <taxon>Treponemataceae</taxon>
        <taxon>Treponema</taxon>
    </lineage>
</organism>
<dbReference type="NCBIfam" id="TIGR00277">
    <property type="entry name" value="HDIG"/>
    <property type="match status" value="1"/>
</dbReference>
<dbReference type="InterPro" id="IPR003607">
    <property type="entry name" value="HD/PDEase_dom"/>
</dbReference>
<feature type="domain" description="HD/PDEase" evidence="1">
    <location>
        <begin position="19"/>
        <end position="150"/>
    </location>
</feature>
<accession>A0A0E2E8X2</accession>
<proteinExistence type="predicted"/>
<name>A0A0E2E8X2_TREDN</name>
<dbReference type="AlphaFoldDB" id="A0A0E2E8X2"/>
<evidence type="ECO:0000259" key="1">
    <source>
        <dbReference type="SMART" id="SM00471"/>
    </source>
</evidence>
<protein>
    <recommendedName>
        <fullName evidence="1">HD/PDEase domain-containing protein</fullName>
    </recommendedName>
</protein>
<dbReference type="Gene3D" id="1.10.3210.10">
    <property type="entry name" value="Hypothetical protein af1432"/>
    <property type="match status" value="1"/>
</dbReference>
<sequence length="191" mass="21989">MLPSKEEAERLLEEAYLKNPGSWREHSIVAAKCAQKIASACKDLNPDKAYILGLLHDIGRREGVTALAHVIDGYEYLMKLGYDEAARVCITHSFSIKKIKTYIGKNDVSSEAYKKIKKLIDEYEYDDYDRLIQLCDSIALPQGSAKIEERMSDVKKRHGYYPQDKWNKHIELKKYFEQKSGLDIDELGIRV</sequence>
<comment type="caution">
    <text evidence="2">The sequence shown here is derived from an EMBL/GenBank/DDBJ whole genome shotgun (WGS) entry which is preliminary data.</text>
</comment>
<dbReference type="RefSeq" id="WP_002682577.1">
    <property type="nucleotide sequence ID" value="NZ_CM001795.1"/>
</dbReference>
<dbReference type="SUPFAM" id="SSF109604">
    <property type="entry name" value="HD-domain/PDEase-like"/>
    <property type="match status" value="1"/>
</dbReference>
<reference evidence="2" key="1">
    <citation type="submission" date="2012-01" db="EMBL/GenBank/DDBJ databases">
        <title>The Genome Sequence of Treponema denticola H-22.</title>
        <authorList>
            <consortium name="The Broad Institute Genome Sequencing Platform"/>
            <person name="Earl A."/>
            <person name="Ward D."/>
            <person name="Feldgarden M."/>
            <person name="Gevers D."/>
            <person name="Blanton J.M."/>
            <person name="Fenno C.J."/>
            <person name="Baranova O.V."/>
            <person name="Mathney J."/>
            <person name="Dewhirst F.E."/>
            <person name="Izard J."/>
            <person name="Young S.K."/>
            <person name="Zeng Q."/>
            <person name="Gargeya S."/>
            <person name="Fitzgerald M."/>
            <person name="Haas B."/>
            <person name="Abouelleil A."/>
            <person name="Alvarado L."/>
            <person name="Arachchi H.M."/>
            <person name="Berlin A."/>
            <person name="Chapman S.B."/>
            <person name="Gearin G."/>
            <person name="Goldberg J."/>
            <person name="Griggs A."/>
            <person name="Gujja S."/>
            <person name="Hansen M."/>
            <person name="Heiman D."/>
            <person name="Howarth C."/>
            <person name="Larimer J."/>
            <person name="Lui A."/>
            <person name="MacDonald P.J.P."/>
            <person name="McCowen C."/>
            <person name="Montmayeur A."/>
            <person name="Murphy C."/>
            <person name="Neiman D."/>
            <person name="Pearson M."/>
            <person name="Priest M."/>
            <person name="Roberts A."/>
            <person name="Saif S."/>
            <person name="Shea T."/>
            <person name="Sisk P."/>
            <person name="Stolte C."/>
            <person name="Sykes S."/>
            <person name="Wortman J."/>
            <person name="Nusbaum C."/>
            <person name="Birren B."/>
        </authorList>
    </citation>
    <scope>NUCLEOTIDE SEQUENCE [LARGE SCALE GENOMIC DNA]</scope>
    <source>
        <strain evidence="2">H-22</strain>
    </source>
</reference>
<dbReference type="PATRIC" id="fig|999432.5.peg.93"/>
<dbReference type="SMART" id="SM00471">
    <property type="entry name" value="HDc"/>
    <property type="match status" value="1"/>
</dbReference>
<dbReference type="CDD" id="cd00077">
    <property type="entry name" value="HDc"/>
    <property type="match status" value="1"/>
</dbReference>